<organism evidence="4 5">
    <name type="scientific">Colletotrichum godetiae</name>
    <dbReference type="NCBI Taxonomy" id="1209918"/>
    <lineage>
        <taxon>Eukaryota</taxon>
        <taxon>Fungi</taxon>
        <taxon>Dikarya</taxon>
        <taxon>Ascomycota</taxon>
        <taxon>Pezizomycotina</taxon>
        <taxon>Sordariomycetes</taxon>
        <taxon>Hypocreomycetidae</taxon>
        <taxon>Glomerellales</taxon>
        <taxon>Glomerellaceae</taxon>
        <taxon>Colletotrichum</taxon>
        <taxon>Colletotrichum acutatum species complex</taxon>
    </lineage>
</organism>
<evidence type="ECO:0000313" key="5">
    <source>
        <dbReference type="Proteomes" id="UP001224890"/>
    </source>
</evidence>
<dbReference type="Gene3D" id="2.60.34.10">
    <property type="entry name" value="Substrate Binding Domain Of DNAk, Chain A, domain 1"/>
    <property type="match status" value="1"/>
</dbReference>
<keyword evidence="4" id="KW-0346">Stress response</keyword>
<dbReference type="GO" id="GO:0140662">
    <property type="term" value="F:ATP-dependent protein folding chaperone"/>
    <property type="evidence" value="ECO:0007669"/>
    <property type="project" value="InterPro"/>
</dbReference>
<dbReference type="GeneID" id="85452390"/>
<evidence type="ECO:0000256" key="3">
    <source>
        <dbReference type="SAM" id="Coils"/>
    </source>
</evidence>
<keyword evidence="3" id="KW-0175">Coiled coil</keyword>
<dbReference type="Gene3D" id="3.90.640.10">
    <property type="entry name" value="Actin, Chain A, domain 4"/>
    <property type="match status" value="1"/>
</dbReference>
<feature type="non-terminal residue" evidence="4">
    <location>
        <position position="1"/>
    </location>
</feature>
<comment type="caution">
    <text evidence="4">The sequence shown here is derived from an EMBL/GenBank/DDBJ whole genome shotgun (WGS) entry which is preliminary data.</text>
</comment>
<dbReference type="SUPFAM" id="SSF53067">
    <property type="entry name" value="Actin-like ATPase domain"/>
    <property type="match status" value="2"/>
</dbReference>
<proteinExistence type="predicted"/>
<dbReference type="RefSeq" id="XP_060435299.1">
    <property type="nucleotide sequence ID" value="XM_060567864.1"/>
</dbReference>
<dbReference type="AlphaFoldDB" id="A0AAJ0AWF6"/>
<dbReference type="InterPro" id="IPR043129">
    <property type="entry name" value="ATPase_NBD"/>
</dbReference>
<dbReference type="PRINTS" id="PR00301">
    <property type="entry name" value="HEATSHOCK70"/>
</dbReference>
<gene>
    <name evidence="4" type="ORF">BDP55DRAFT_533550</name>
</gene>
<keyword evidence="5" id="KW-1185">Reference proteome</keyword>
<sequence>LGIDLGTTFTCAFTSNADGNLEILELHHGSRITRSVVQIAKGKWSIPRATDLASPQRKHLSLAKRLIGRTSDDRQLAEDIKSVCHIVGDDTPRFSTGVPGEAVLPEEVSAFILGRIRNLAIARMGQDLNNCVVAVPAYFTHRQREATVDAAEIAGFERQHVTLVPEPLAALVAYVEGDGQNSASKQDGHWMVVDIGGGTSDFTVAYIERTESRHSYVVNATRGHNALGGTDFDEVLMEYVYDQACGDSDDELLVDRQKLLAACERAKEELSQTTSTVVTLEDEFGEELAEVEVNLEDAERAWQDEIAMIRDLIQNVLRQSANKKVANVLVAGGTGNMRCVRAVIRDVLPEAQVHHSNLSEAVGQGAALVGSNSKITMTDVLPRGIGIELENGEMGFILAQNAALPATAVQVFGTPVDNCPLLRIRIFEGDSSKVRKNILLGNFNITDIPLLPAGTPVKVTINIDRLGEVAASA</sequence>
<feature type="non-terminal residue" evidence="4">
    <location>
        <position position="473"/>
    </location>
</feature>
<accession>A0AAJ0AWF6</accession>
<protein>
    <submittedName>
        <fullName evidence="4">Heat shock protein 70 family</fullName>
    </submittedName>
</protein>
<dbReference type="EMBL" id="JAHMHR010000004">
    <property type="protein sequence ID" value="KAK1691604.1"/>
    <property type="molecule type" value="Genomic_DNA"/>
</dbReference>
<dbReference type="InterPro" id="IPR029047">
    <property type="entry name" value="HSP70_peptide-bd_sf"/>
</dbReference>
<dbReference type="PANTHER" id="PTHR19375">
    <property type="entry name" value="HEAT SHOCK PROTEIN 70KDA"/>
    <property type="match status" value="1"/>
</dbReference>
<dbReference type="Proteomes" id="UP001224890">
    <property type="component" value="Unassembled WGS sequence"/>
</dbReference>
<reference evidence="4" key="1">
    <citation type="submission" date="2021-06" db="EMBL/GenBank/DDBJ databases">
        <title>Comparative genomics, transcriptomics and evolutionary studies reveal genomic signatures of adaptation to plant cell wall in hemibiotrophic fungi.</title>
        <authorList>
            <consortium name="DOE Joint Genome Institute"/>
            <person name="Baroncelli R."/>
            <person name="Diaz J.F."/>
            <person name="Benocci T."/>
            <person name="Peng M."/>
            <person name="Battaglia E."/>
            <person name="Haridas S."/>
            <person name="Andreopoulos W."/>
            <person name="Labutti K."/>
            <person name="Pangilinan J."/>
            <person name="Floch G.L."/>
            <person name="Makela M.R."/>
            <person name="Henrissat B."/>
            <person name="Grigoriev I.V."/>
            <person name="Crouch J.A."/>
            <person name="De Vries R.P."/>
            <person name="Sukno S.A."/>
            <person name="Thon M.R."/>
        </authorList>
    </citation>
    <scope>NUCLEOTIDE SEQUENCE</scope>
    <source>
        <strain evidence="4">CBS 193.32</strain>
    </source>
</reference>
<feature type="coiled-coil region" evidence="3">
    <location>
        <begin position="256"/>
        <end position="301"/>
    </location>
</feature>
<dbReference type="Pfam" id="PF00012">
    <property type="entry name" value="HSP70"/>
    <property type="match status" value="1"/>
</dbReference>
<keyword evidence="1" id="KW-0547">Nucleotide-binding</keyword>
<name>A0AAJ0AWF6_9PEZI</name>
<evidence type="ECO:0000256" key="2">
    <source>
        <dbReference type="ARBA" id="ARBA00022840"/>
    </source>
</evidence>
<dbReference type="SUPFAM" id="SSF100920">
    <property type="entry name" value="Heat shock protein 70kD (HSP70), peptide-binding domain"/>
    <property type="match status" value="1"/>
</dbReference>
<dbReference type="Gene3D" id="3.30.420.40">
    <property type="match status" value="2"/>
</dbReference>
<dbReference type="InterPro" id="IPR013126">
    <property type="entry name" value="Hsp_70_fam"/>
</dbReference>
<keyword evidence="2" id="KW-0067">ATP-binding</keyword>
<evidence type="ECO:0000313" key="4">
    <source>
        <dbReference type="EMBL" id="KAK1691604.1"/>
    </source>
</evidence>
<evidence type="ECO:0000256" key="1">
    <source>
        <dbReference type="ARBA" id="ARBA00022741"/>
    </source>
</evidence>
<dbReference type="GO" id="GO:0005524">
    <property type="term" value="F:ATP binding"/>
    <property type="evidence" value="ECO:0007669"/>
    <property type="project" value="UniProtKB-KW"/>
</dbReference>